<protein>
    <recommendedName>
        <fullName evidence="2">DEK-C domain-containing protein</fullName>
    </recommendedName>
</protein>
<dbReference type="AlphaFoldDB" id="A0AAV4RU59"/>
<evidence type="ECO:0000313" key="3">
    <source>
        <dbReference type="EMBL" id="GIY23825.1"/>
    </source>
</evidence>
<feature type="domain" description="DEK-C" evidence="2">
    <location>
        <begin position="328"/>
        <end position="384"/>
    </location>
</feature>
<organism evidence="3 4">
    <name type="scientific">Caerostris extrusa</name>
    <name type="common">Bark spider</name>
    <name type="synonym">Caerostris bankana</name>
    <dbReference type="NCBI Taxonomy" id="172846"/>
    <lineage>
        <taxon>Eukaryota</taxon>
        <taxon>Metazoa</taxon>
        <taxon>Ecdysozoa</taxon>
        <taxon>Arthropoda</taxon>
        <taxon>Chelicerata</taxon>
        <taxon>Arachnida</taxon>
        <taxon>Araneae</taxon>
        <taxon>Araneomorphae</taxon>
        <taxon>Entelegynae</taxon>
        <taxon>Araneoidea</taxon>
        <taxon>Araneidae</taxon>
        <taxon>Caerostris</taxon>
    </lineage>
</organism>
<dbReference type="Proteomes" id="UP001054945">
    <property type="component" value="Unassembled WGS sequence"/>
</dbReference>
<name>A0AAV4RU59_CAEEX</name>
<dbReference type="Gene3D" id="1.10.10.60">
    <property type="entry name" value="Homeodomain-like"/>
    <property type="match status" value="1"/>
</dbReference>
<comment type="caution">
    <text evidence="3">The sequence shown here is derived from an EMBL/GenBank/DDBJ whole genome shotgun (WGS) entry which is preliminary data.</text>
</comment>
<dbReference type="PROSITE" id="PS51998">
    <property type="entry name" value="DEK_C"/>
    <property type="match status" value="1"/>
</dbReference>
<evidence type="ECO:0000256" key="1">
    <source>
        <dbReference type="SAM" id="MobiDB-lite"/>
    </source>
</evidence>
<keyword evidence="4" id="KW-1185">Reference proteome</keyword>
<reference evidence="3 4" key="1">
    <citation type="submission" date="2021-06" db="EMBL/GenBank/DDBJ databases">
        <title>Caerostris extrusa draft genome.</title>
        <authorList>
            <person name="Kono N."/>
            <person name="Arakawa K."/>
        </authorList>
    </citation>
    <scope>NUCLEOTIDE SEQUENCE [LARGE SCALE GENOMIC DNA]</scope>
</reference>
<dbReference type="InterPro" id="IPR014876">
    <property type="entry name" value="DEK_C"/>
</dbReference>
<gene>
    <name evidence="3" type="ORF">CEXT_437201</name>
</gene>
<dbReference type="Pfam" id="PF08766">
    <property type="entry name" value="DEK_C"/>
    <property type="match status" value="1"/>
</dbReference>
<evidence type="ECO:0000259" key="2">
    <source>
        <dbReference type="PROSITE" id="PS51998"/>
    </source>
</evidence>
<feature type="compositionally biased region" description="Polar residues" evidence="1">
    <location>
        <begin position="112"/>
        <end position="129"/>
    </location>
</feature>
<feature type="region of interest" description="Disordered" evidence="1">
    <location>
        <begin position="90"/>
        <end position="129"/>
    </location>
</feature>
<feature type="compositionally biased region" description="Polar residues" evidence="1">
    <location>
        <begin position="90"/>
        <end position="105"/>
    </location>
</feature>
<evidence type="ECO:0000313" key="4">
    <source>
        <dbReference type="Proteomes" id="UP001054945"/>
    </source>
</evidence>
<proteinExistence type="predicted"/>
<sequence>MAFLNSLGYDISKRIAFLLGLCPFKADIAQQDLNELIMYFLMSPCKTKQVPIRHYPQTFFSKDVPKEICLLMQKHSDDASFMPINSTLNEQDSSQINQPESFSLSKPKKNSSAKSISAQQVLSPTPSTSTYLKTTQPLVLPGASDKIFLPALNQSPRPSLQNAIFKSPIPKSLPPACTLPQEYVFQQPTPDGQQKRYKLIKLPPGHPLSSAIKNPQQSSPVMPLQVQSNPISISSPLAINSPIISGQLPPGLILYKNPVVSASPTISNIVQTVPLVINQPAIKVNPPAVVPSTSREEIILPDIGKSVIPATYEGEGNIEKMHPVAEYPPTDEELFNSIQEVVHSSNFENMTLKNVIDQVTAQYSNFDMSHRHIFMKECVKKSVGVSSVTMVCCRRQAVAVELLARMLRKKSPDKHQLSGIFLTIVRHPYYVQSPESSVTILRYNQDPISRSGPSLPPQSHPILTVRPVLVPKSSLLSMTTMPGQTKI</sequence>
<dbReference type="EMBL" id="BPLR01008318">
    <property type="protein sequence ID" value="GIY23825.1"/>
    <property type="molecule type" value="Genomic_DNA"/>
</dbReference>
<accession>A0AAV4RU59</accession>
<dbReference type="SUPFAM" id="SSF109715">
    <property type="entry name" value="DEK C-terminal domain"/>
    <property type="match status" value="1"/>
</dbReference>